<dbReference type="AlphaFoldDB" id="A0A8T0SG80"/>
<organism evidence="2 3">
    <name type="scientific">Panicum virgatum</name>
    <name type="common">Blackwell switchgrass</name>
    <dbReference type="NCBI Taxonomy" id="38727"/>
    <lineage>
        <taxon>Eukaryota</taxon>
        <taxon>Viridiplantae</taxon>
        <taxon>Streptophyta</taxon>
        <taxon>Embryophyta</taxon>
        <taxon>Tracheophyta</taxon>
        <taxon>Spermatophyta</taxon>
        <taxon>Magnoliopsida</taxon>
        <taxon>Liliopsida</taxon>
        <taxon>Poales</taxon>
        <taxon>Poaceae</taxon>
        <taxon>PACMAD clade</taxon>
        <taxon>Panicoideae</taxon>
        <taxon>Panicodae</taxon>
        <taxon>Paniceae</taxon>
        <taxon>Panicinae</taxon>
        <taxon>Panicum</taxon>
        <taxon>Panicum sect. Hiantes</taxon>
    </lineage>
</organism>
<feature type="compositionally biased region" description="Basic and acidic residues" evidence="1">
    <location>
        <begin position="14"/>
        <end position="40"/>
    </location>
</feature>
<proteinExistence type="predicted"/>
<evidence type="ECO:0000313" key="2">
    <source>
        <dbReference type="EMBL" id="KAG2597257.1"/>
    </source>
</evidence>
<gene>
    <name evidence="2" type="ORF">PVAP13_5KG195214</name>
</gene>
<comment type="caution">
    <text evidence="2">The sequence shown here is derived from an EMBL/GenBank/DDBJ whole genome shotgun (WGS) entry which is preliminary data.</text>
</comment>
<feature type="compositionally biased region" description="Basic residues" evidence="1">
    <location>
        <begin position="41"/>
        <end position="52"/>
    </location>
</feature>
<name>A0A8T0SG80_PANVG</name>
<reference evidence="2" key="1">
    <citation type="submission" date="2020-05" db="EMBL/GenBank/DDBJ databases">
        <title>WGS assembly of Panicum virgatum.</title>
        <authorList>
            <person name="Lovell J.T."/>
            <person name="Jenkins J."/>
            <person name="Shu S."/>
            <person name="Juenger T.E."/>
            <person name="Schmutz J."/>
        </authorList>
    </citation>
    <scope>NUCLEOTIDE SEQUENCE</scope>
    <source>
        <strain evidence="2">AP13</strain>
    </source>
</reference>
<keyword evidence="3" id="KW-1185">Reference proteome</keyword>
<evidence type="ECO:0000313" key="3">
    <source>
        <dbReference type="Proteomes" id="UP000823388"/>
    </source>
</evidence>
<accession>A0A8T0SG80</accession>
<protein>
    <submittedName>
        <fullName evidence="2">Uncharacterized protein</fullName>
    </submittedName>
</protein>
<sequence>MGSSNNSKGLGNVDDAHVFRRERERVRSAAMTDEQKEEKNRKRRESYKRKKCYPNNKENEPGDRILTILKSDDKRIERNKKRREAYRMKKDATQIKLNFTAEHHVEPVISIPTTIEDPTTAEHLVASIVCTPKVIEHHAVDVSNGAKQYGTPTSCSLTFTEHTADGSPANTVTPHPSNVCTEVLPDISSASVKTCKTKPLTNEQRDRINKRRRELYREKKESSKPCDVDRWETKKTQTGKHIMQRRKQARYQVKRLSLKRRLVQIVIELTRED</sequence>
<dbReference type="Proteomes" id="UP000823388">
    <property type="component" value="Chromosome 5K"/>
</dbReference>
<evidence type="ECO:0000256" key="1">
    <source>
        <dbReference type="SAM" id="MobiDB-lite"/>
    </source>
</evidence>
<dbReference type="EMBL" id="CM029045">
    <property type="protein sequence ID" value="KAG2597257.1"/>
    <property type="molecule type" value="Genomic_DNA"/>
</dbReference>
<feature type="region of interest" description="Disordered" evidence="1">
    <location>
        <begin position="1"/>
        <end position="62"/>
    </location>
</feature>